<dbReference type="Proteomes" id="UP000799750">
    <property type="component" value="Unassembled WGS sequence"/>
</dbReference>
<dbReference type="InterPro" id="IPR050741">
    <property type="entry name" value="Acyl-CoA_dehydrogenase"/>
</dbReference>
<dbReference type="SUPFAM" id="SSF47203">
    <property type="entry name" value="Acyl-CoA dehydrogenase C-terminal domain-like"/>
    <property type="match status" value="1"/>
</dbReference>
<dbReference type="InterPro" id="IPR036250">
    <property type="entry name" value="AcylCo_DH-like_C"/>
</dbReference>
<keyword evidence="5" id="KW-0560">Oxidoreductase</keyword>
<dbReference type="InterPro" id="IPR036400">
    <property type="entry name" value="Cyt_B5-like_heme/steroid_sf"/>
</dbReference>
<dbReference type="SMART" id="SM01117">
    <property type="entry name" value="Cyt-b5"/>
    <property type="match status" value="1"/>
</dbReference>
<dbReference type="Gene3D" id="2.40.110.10">
    <property type="entry name" value="Butyryl-CoA Dehydrogenase, subunit A, domain 2"/>
    <property type="match status" value="1"/>
</dbReference>
<evidence type="ECO:0000259" key="7">
    <source>
        <dbReference type="PROSITE" id="PS50255"/>
    </source>
</evidence>
<feature type="domain" description="Cytochrome b5 heme-binding" evidence="7">
    <location>
        <begin position="2"/>
        <end position="78"/>
    </location>
</feature>
<dbReference type="PROSITE" id="PS50255">
    <property type="entry name" value="CYTOCHROME_B5_2"/>
    <property type="match status" value="1"/>
</dbReference>
<protein>
    <submittedName>
        <fullName evidence="8">Acyl-CoA dehydrogenase NM domain-like protein</fullName>
    </submittedName>
</protein>
<keyword evidence="9" id="KW-1185">Reference proteome</keyword>
<dbReference type="GO" id="GO:0050660">
    <property type="term" value="F:flavin adenine dinucleotide binding"/>
    <property type="evidence" value="ECO:0007669"/>
    <property type="project" value="InterPro"/>
</dbReference>
<dbReference type="PANTHER" id="PTHR48083">
    <property type="entry name" value="MEDIUM-CHAIN SPECIFIC ACYL-COA DEHYDROGENASE, MITOCHONDRIAL-RELATED"/>
    <property type="match status" value="1"/>
</dbReference>
<dbReference type="InterPro" id="IPR037069">
    <property type="entry name" value="AcylCoA_DH/ox_N_sf"/>
</dbReference>
<dbReference type="GO" id="GO:0003995">
    <property type="term" value="F:acyl-CoA dehydrogenase activity"/>
    <property type="evidence" value="ECO:0007669"/>
    <property type="project" value="TreeGrafter"/>
</dbReference>
<feature type="region of interest" description="Disordered" evidence="6">
    <location>
        <begin position="75"/>
        <end position="118"/>
    </location>
</feature>
<dbReference type="GO" id="GO:0033539">
    <property type="term" value="P:fatty acid beta-oxidation using acyl-CoA dehydrogenase"/>
    <property type="evidence" value="ECO:0007669"/>
    <property type="project" value="TreeGrafter"/>
</dbReference>
<dbReference type="InterPro" id="IPR009100">
    <property type="entry name" value="AcylCoA_DH/oxidase_NM_dom_sf"/>
</dbReference>
<comment type="similarity">
    <text evidence="2">Belongs to the acyl-CoA dehydrogenase family.</text>
</comment>
<evidence type="ECO:0000256" key="6">
    <source>
        <dbReference type="SAM" id="MobiDB-lite"/>
    </source>
</evidence>
<dbReference type="SUPFAM" id="SSF55856">
    <property type="entry name" value="Cytochrome b5-like heme/steroid binding domain"/>
    <property type="match status" value="1"/>
</dbReference>
<keyword evidence="3" id="KW-0285">Flavoprotein</keyword>
<dbReference type="Pfam" id="PF00441">
    <property type="entry name" value="Acyl-CoA_dh_1"/>
    <property type="match status" value="1"/>
</dbReference>
<dbReference type="Pfam" id="PF00173">
    <property type="entry name" value="Cyt-b5"/>
    <property type="match status" value="1"/>
</dbReference>
<dbReference type="InterPro" id="IPR006091">
    <property type="entry name" value="Acyl-CoA_Oxase/DH_mid-dom"/>
</dbReference>
<evidence type="ECO:0000313" key="8">
    <source>
        <dbReference type="EMBL" id="KAF2501848.1"/>
    </source>
</evidence>
<dbReference type="AlphaFoldDB" id="A0A6A6RAM3"/>
<evidence type="ECO:0000256" key="5">
    <source>
        <dbReference type="ARBA" id="ARBA00023002"/>
    </source>
</evidence>
<dbReference type="PANTHER" id="PTHR48083:SF28">
    <property type="entry name" value="ACYL-COA DEHYDROGENASE FAMILY PROTEIN (AFU_ORTHOLOGUE AFUA_6G10880)-RELATED"/>
    <property type="match status" value="1"/>
</dbReference>
<evidence type="ECO:0000256" key="1">
    <source>
        <dbReference type="ARBA" id="ARBA00001974"/>
    </source>
</evidence>
<keyword evidence="4" id="KW-0274">FAD</keyword>
<reference evidence="8" key="1">
    <citation type="journal article" date="2020" name="Stud. Mycol.">
        <title>101 Dothideomycetes genomes: a test case for predicting lifestyles and emergence of pathogens.</title>
        <authorList>
            <person name="Haridas S."/>
            <person name="Albert R."/>
            <person name="Binder M."/>
            <person name="Bloem J."/>
            <person name="Labutti K."/>
            <person name="Salamov A."/>
            <person name="Andreopoulos B."/>
            <person name="Baker S."/>
            <person name="Barry K."/>
            <person name="Bills G."/>
            <person name="Bluhm B."/>
            <person name="Cannon C."/>
            <person name="Castanera R."/>
            <person name="Culley D."/>
            <person name="Daum C."/>
            <person name="Ezra D."/>
            <person name="Gonzalez J."/>
            <person name="Henrissat B."/>
            <person name="Kuo A."/>
            <person name="Liang C."/>
            <person name="Lipzen A."/>
            <person name="Lutzoni F."/>
            <person name="Magnuson J."/>
            <person name="Mondo S."/>
            <person name="Nolan M."/>
            <person name="Ohm R."/>
            <person name="Pangilinan J."/>
            <person name="Park H.-J."/>
            <person name="Ramirez L."/>
            <person name="Alfaro M."/>
            <person name="Sun H."/>
            <person name="Tritt A."/>
            <person name="Yoshinaga Y."/>
            <person name="Zwiers L.-H."/>
            <person name="Turgeon B."/>
            <person name="Goodwin S."/>
            <person name="Spatafora J."/>
            <person name="Crous P."/>
            <person name="Grigoriev I."/>
        </authorList>
    </citation>
    <scope>NUCLEOTIDE SEQUENCE</scope>
    <source>
        <strain evidence="8">CBS 269.34</strain>
    </source>
</reference>
<gene>
    <name evidence="8" type="ORF">BU16DRAFT_210597</name>
</gene>
<dbReference type="Gene3D" id="3.10.120.10">
    <property type="entry name" value="Cytochrome b5-like heme/steroid binding domain"/>
    <property type="match status" value="1"/>
</dbReference>
<proteinExistence type="inferred from homology"/>
<dbReference type="EMBL" id="MU004182">
    <property type="protein sequence ID" value="KAF2501848.1"/>
    <property type="molecule type" value="Genomic_DNA"/>
</dbReference>
<dbReference type="Pfam" id="PF02770">
    <property type="entry name" value="Acyl-CoA_dh_M"/>
    <property type="match status" value="1"/>
</dbReference>
<dbReference type="GO" id="GO:0005737">
    <property type="term" value="C:cytoplasm"/>
    <property type="evidence" value="ECO:0007669"/>
    <property type="project" value="TreeGrafter"/>
</dbReference>
<dbReference type="Gene3D" id="1.20.140.10">
    <property type="entry name" value="Butyryl-CoA Dehydrogenase, subunit A, domain 3"/>
    <property type="match status" value="1"/>
</dbReference>
<sequence>MSQRFSTADVASHNKTDSLWVVVNEDVYDLTKFQDEHPGGKKILQRVAGKDASKQFWKYHNESILKKYQKKLQVGSLDSKAAPPTPPTTPPAEKKPDVVKPSAESGAVAPMPTAAAEEEAEALDPFGDLVPYADPSWYQSYHSPFFNQSHADLRAEVRQWVEDDIMPNVTEWEEGRKVPDSIYKAMGEKGYLAGLMGVHYPTNLTEQRVKSVAPEKWDLFHEMLLTDEISRAGSGGLVWNLIGGFGIGCPPLVKFGKKDVVKRVVPEILNGNKRICLAITEPDAGSDVANLTCEAKLSEDGKHYIVNGEKKWITNGIWCDYFTTAVRTGGEGMNGVSVLLIERSFGGVSTRKMDCQGVWSSGTTYITFEDVKVPVENLIGKENQGFKVIMTNFNHERIGIIIQCLRFSRVCYEESIKYAHKRRTFGKKLIDHPVIRLKLAHMARQIEASYNWLENLIYQCQKMGEMEAMLKLGGAIASLKAQSTTTFEFCAREASQIFGGLSYSRGGQGAKVERLYRDVRAYAIPGGSEEIMLDLSIRQALRVHKALGMKL</sequence>
<comment type="cofactor">
    <cofactor evidence="1">
        <name>FAD</name>
        <dbReference type="ChEBI" id="CHEBI:57692"/>
    </cofactor>
</comment>
<evidence type="ECO:0000256" key="3">
    <source>
        <dbReference type="ARBA" id="ARBA00022630"/>
    </source>
</evidence>
<dbReference type="InterPro" id="IPR009075">
    <property type="entry name" value="AcylCo_DH/oxidase_C"/>
</dbReference>
<organism evidence="8 9">
    <name type="scientific">Lophium mytilinum</name>
    <dbReference type="NCBI Taxonomy" id="390894"/>
    <lineage>
        <taxon>Eukaryota</taxon>
        <taxon>Fungi</taxon>
        <taxon>Dikarya</taxon>
        <taxon>Ascomycota</taxon>
        <taxon>Pezizomycotina</taxon>
        <taxon>Dothideomycetes</taxon>
        <taxon>Pleosporomycetidae</taxon>
        <taxon>Mytilinidiales</taxon>
        <taxon>Mytilinidiaceae</taxon>
        <taxon>Lophium</taxon>
    </lineage>
</organism>
<evidence type="ECO:0000313" key="9">
    <source>
        <dbReference type="Proteomes" id="UP000799750"/>
    </source>
</evidence>
<dbReference type="Pfam" id="PF02771">
    <property type="entry name" value="Acyl-CoA_dh_N"/>
    <property type="match status" value="1"/>
</dbReference>
<evidence type="ECO:0000256" key="2">
    <source>
        <dbReference type="ARBA" id="ARBA00009347"/>
    </source>
</evidence>
<name>A0A6A6RAM3_9PEZI</name>
<dbReference type="SUPFAM" id="SSF56645">
    <property type="entry name" value="Acyl-CoA dehydrogenase NM domain-like"/>
    <property type="match status" value="1"/>
</dbReference>
<dbReference type="InterPro" id="IPR001199">
    <property type="entry name" value="Cyt_B5-like_heme/steroid-bd"/>
</dbReference>
<dbReference type="InterPro" id="IPR013786">
    <property type="entry name" value="AcylCoA_DH/ox_N"/>
</dbReference>
<dbReference type="PRINTS" id="PR00363">
    <property type="entry name" value="CYTOCHROMEB5"/>
</dbReference>
<dbReference type="Gene3D" id="1.10.540.10">
    <property type="entry name" value="Acyl-CoA dehydrogenase/oxidase, N-terminal domain"/>
    <property type="match status" value="1"/>
</dbReference>
<dbReference type="OrthoDB" id="10254877at2759"/>
<dbReference type="InterPro" id="IPR046373">
    <property type="entry name" value="Acyl-CoA_Oxase/DH_mid-dom_sf"/>
</dbReference>
<accession>A0A6A6RAM3</accession>
<evidence type="ECO:0000256" key="4">
    <source>
        <dbReference type="ARBA" id="ARBA00022827"/>
    </source>
</evidence>